<protein>
    <submittedName>
        <fullName evidence="6">Integrase</fullName>
    </submittedName>
</protein>
<dbReference type="InterPro" id="IPR052925">
    <property type="entry name" value="Phage_Integrase-like_Recomb"/>
</dbReference>
<dbReference type="Proteomes" id="UP000030451">
    <property type="component" value="Unassembled WGS sequence"/>
</dbReference>
<evidence type="ECO:0000256" key="2">
    <source>
        <dbReference type="ARBA" id="ARBA00023125"/>
    </source>
</evidence>
<evidence type="ECO:0000256" key="4">
    <source>
        <dbReference type="PROSITE-ProRule" id="PRU01248"/>
    </source>
</evidence>
<dbReference type="Gene3D" id="1.10.150.130">
    <property type="match status" value="1"/>
</dbReference>
<dbReference type="STRING" id="379097.SE23_04195"/>
<evidence type="ECO:0000256" key="3">
    <source>
        <dbReference type="ARBA" id="ARBA00023172"/>
    </source>
</evidence>
<dbReference type="GO" id="GO:0006310">
    <property type="term" value="P:DNA recombination"/>
    <property type="evidence" value="ECO:0007669"/>
    <property type="project" value="UniProtKB-KW"/>
</dbReference>
<dbReference type="SUPFAM" id="SSF47823">
    <property type="entry name" value="lambda integrase-like, N-terminal domain"/>
    <property type="match status" value="1"/>
</dbReference>
<dbReference type="AlphaFoldDB" id="A0A0A5HZ38"/>
<dbReference type="SUPFAM" id="SSF56349">
    <property type="entry name" value="DNA breaking-rejoining enzymes"/>
    <property type="match status" value="1"/>
</dbReference>
<proteinExistence type="predicted"/>
<dbReference type="PANTHER" id="PTHR34605:SF3">
    <property type="entry name" value="P CELL-TYPE AGGLUTINATION PROTEIN MAP4-LIKE-RELATED"/>
    <property type="match status" value="1"/>
</dbReference>
<evidence type="ECO:0000313" key="6">
    <source>
        <dbReference type="EMBL" id="KGY08796.1"/>
    </source>
</evidence>
<evidence type="ECO:0000256" key="1">
    <source>
        <dbReference type="ARBA" id="ARBA00022908"/>
    </source>
</evidence>
<evidence type="ECO:0000313" key="7">
    <source>
        <dbReference type="Proteomes" id="UP000030451"/>
    </source>
</evidence>
<dbReference type="PROSITE" id="PS51900">
    <property type="entry name" value="CB"/>
    <property type="match status" value="1"/>
</dbReference>
<dbReference type="InterPro" id="IPR002104">
    <property type="entry name" value="Integrase_catalytic"/>
</dbReference>
<dbReference type="Pfam" id="PF00589">
    <property type="entry name" value="Phage_integrase"/>
    <property type="match status" value="1"/>
</dbReference>
<dbReference type="InterPro" id="IPR010998">
    <property type="entry name" value="Integrase_recombinase_N"/>
</dbReference>
<keyword evidence="2 4" id="KW-0238">DNA-binding</keyword>
<sequence>MKKNIRLIDCETEKKQLIDQFINPVDIELVDYLTDRKYARNSLLAMTKDWNLFVQFCQLKHVTALPASATALRLFIERESKQRKYATIKRYVITIGLFHRILRLPDPSATTAVKVAVSKLRLDKHGDAKPTQAFEEQHLHELSERLSHSDHPRDTRNLALYFVMFHCLAKRGELRDMTVDQVVETSAGNLSVVIKENRYPLDELGSELLRKWLSIRSSSSRWLFSSIDKHGNIGADKLNDSSIYRIVRGASELLGLSVQFSGQSLRVGAAKQLAKEGMKVKDIQRVGRWMSAAMPYHYLGNRSLADAERMVFKTFKPIS</sequence>
<keyword evidence="1" id="KW-0229">DNA integration</keyword>
<evidence type="ECO:0000259" key="5">
    <source>
        <dbReference type="PROSITE" id="PS51900"/>
    </source>
</evidence>
<comment type="caution">
    <text evidence="6">The sequence shown here is derived from an EMBL/GenBank/DDBJ whole genome shotgun (WGS) entry which is preliminary data.</text>
</comment>
<feature type="domain" description="Core-binding (CB)" evidence="5">
    <location>
        <begin position="12"/>
        <end position="103"/>
    </location>
</feature>
<dbReference type="RefSeq" id="WP_038190464.1">
    <property type="nucleotide sequence ID" value="NZ_JRWP01000018.1"/>
</dbReference>
<dbReference type="EMBL" id="JRWP01000018">
    <property type="protein sequence ID" value="KGY08796.1"/>
    <property type="molecule type" value="Genomic_DNA"/>
</dbReference>
<dbReference type="Gene3D" id="1.10.443.10">
    <property type="entry name" value="Intergrase catalytic core"/>
    <property type="match status" value="1"/>
</dbReference>
<name>A0A0A5HZ38_PHOS4</name>
<keyword evidence="3" id="KW-0233">DNA recombination</keyword>
<dbReference type="InterPro" id="IPR044068">
    <property type="entry name" value="CB"/>
</dbReference>
<dbReference type="GO" id="GO:0003677">
    <property type="term" value="F:DNA binding"/>
    <property type="evidence" value="ECO:0007669"/>
    <property type="project" value="UniProtKB-UniRule"/>
</dbReference>
<dbReference type="InterPro" id="IPR013762">
    <property type="entry name" value="Integrase-like_cat_sf"/>
</dbReference>
<dbReference type="GO" id="GO:0015074">
    <property type="term" value="P:DNA integration"/>
    <property type="evidence" value="ECO:0007669"/>
    <property type="project" value="UniProtKB-KW"/>
</dbReference>
<reference evidence="6 7" key="1">
    <citation type="submission" date="2014-10" db="EMBL/GenBank/DDBJ databases">
        <title>Genome sequencing of Vibrio sinaloensis T08.</title>
        <authorList>
            <person name="Chan K.-G."/>
            <person name="Mohamad N.I."/>
        </authorList>
    </citation>
    <scope>NUCLEOTIDE SEQUENCE [LARGE SCALE GENOMIC DNA]</scope>
    <source>
        <strain evidence="6 7">T08</strain>
    </source>
</reference>
<dbReference type="PANTHER" id="PTHR34605">
    <property type="entry name" value="PHAGE_INTEGRASE DOMAIN-CONTAINING PROTEIN"/>
    <property type="match status" value="1"/>
</dbReference>
<dbReference type="OrthoDB" id="5914130at2"/>
<gene>
    <name evidence="6" type="ORF">NM06_09660</name>
</gene>
<accession>A0A0A5HZ38</accession>
<dbReference type="InterPro" id="IPR011010">
    <property type="entry name" value="DNA_brk_join_enz"/>
</dbReference>
<organism evidence="6 7">
    <name type="scientific">Photobacterium sp. (strain ATCC 43367)</name>
    <dbReference type="NCBI Taxonomy" id="379097"/>
    <lineage>
        <taxon>Bacteria</taxon>
        <taxon>Pseudomonadati</taxon>
        <taxon>Pseudomonadota</taxon>
        <taxon>Gammaproteobacteria</taxon>
        <taxon>Vibrionales</taxon>
        <taxon>Vibrionaceae</taxon>
        <taxon>Vibrio</taxon>
        <taxon>Vibrio oreintalis group</taxon>
    </lineage>
</organism>